<feature type="active site" evidence="15">
    <location>
        <position position="58"/>
    </location>
</feature>
<evidence type="ECO:0000259" key="16">
    <source>
        <dbReference type="PROSITE" id="PS50137"/>
    </source>
</evidence>
<comment type="similarity">
    <text evidence="3">Belongs to the ribonuclease III family.</text>
</comment>
<keyword evidence="12 15" id="KW-0378">Hydrolase</keyword>
<dbReference type="GO" id="GO:0006364">
    <property type="term" value="P:rRNA processing"/>
    <property type="evidence" value="ECO:0007669"/>
    <property type="project" value="UniProtKB-UniRule"/>
</dbReference>
<evidence type="ECO:0000256" key="9">
    <source>
        <dbReference type="ARBA" id="ARBA00022722"/>
    </source>
</evidence>
<dbReference type="CDD" id="cd10845">
    <property type="entry name" value="DSRM_RNAse_III_family"/>
    <property type="match status" value="1"/>
</dbReference>
<dbReference type="FunFam" id="1.10.1520.10:FF:000001">
    <property type="entry name" value="Ribonuclease 3"/>
    <property type="match status" value="1"/>
</dbReference>
<dbReference type="STRING" id="1617427.UZ20_WS6002001035"/>
<evidence type="ECO:0000259" key="17">
    <source>
        <dbReference type="PROSITE" id="PS50142"/>
    </source>
</evidence>
<feature type="active site" evidence="15">
    <location>
        <position position="130"/>
    </location>
</feature>
<evidence type="ECO:0000256" key="2">
    <source>
        <dbReference type="ARBA" id="ARBA00004496"/>
    </source>
</evidence>
<keyword evidence="15" id="KW-0699">rRNA-binding</keyword>
<accession>A0A136KEZ3</accession>
<dbReference type="SMART" id="SM00358">
    <property type="entry name" value="DSRM"/>
    <property type="match status" value="1"/>
</dbReference>
<dbReference type="Pfam" id="PF00035">
    <property type="entry name" value="dsrm"/>
    <property type="match status" value="1"/>
</dbReference>
<dbReference type="Pfam" id="PF14622">
    <property type="entry name" value="Ribonucleas_3_3"/>
    <property type="match status" value="1"/>
</dbReference>
<evidence type="ECO:0000256" key="8">
    <source>
        <dbReference type="ARBA" id="ARBA00022694"/>
    </source>
</evidence>
<dbReference type="Proteomes" id="UP000070449">
    <property type="component" value="Unassembled WGS sequence"/>
</dbReference>
<evidence type="ECO:0000256" key="4">
    <source>
        <dbReference type="ARBA" id="ARBA00011738"/>
    </source>
</evidence>
<dbReference type="SUPFAM" id="SSF69065">
    <property type="entry name" value="RNase III domain-like"/>
    <property type="match status" value="1"/>
</dbReference>
<dbReference type="GO" id="GO:0008033">
    <property type="term" value="P:tRNA processing"/>
    <property type="evidence" value="ECO:0007669"/>
    <property type="project" value="UniProtKB-KW"/>
</dbReference>
<comment type="caution">
    <text evidence="18">The sequence shown here is derived from an EMBL/GenBank/DDBJ whole genome shotgun (WGS) entry which is preliminary data.</text>
</comment>
<keyword evidence="13 15" id="KW-0460">Magnesium</keyword>
<reference evidence="18 19" key="1">
    <citation type="submission" date="2015-02" db="EMBL/GenBank/DDBJ databases">
        <title>Improved understanding of the partial-nitritation anammox process through 23 genomes representing the majority of the microbial community.</title>
        <authorList>
            <person name="Speth D.R."/>
            <person name="In T Zandt M."/>
            <person name="Guerrero Cruz S."/>
            <person name="Jetten M.S."/>
            <person name="Dutilh B.E."/>
        </authorList>
    </citation>
    <scope>NUCLEOTIDE SEQUENCE [LARGE SCALE GENOMIC DNA]</scope>
    <source>
        <strain evidence="18">OLB21</strain>
    </source>
</reference>
<proteinExistence type="inferred from homology"/>
<dbReference type="EMBL" id="JYPD01000027">
    <property type="protein sequence ID" value="KXK07981.1"/>
    <property type="molecule type" value="Genomic_DNA"/>
</dbReference>
<feature type="domain" description="DRBM" evidence="16">
    <location>
        <begin position="168"/>
        <end position="237"/>
    </location>
</feature>
<dbReference type="GO" id="GO:0019843">
    <property type="term" value="F:rRNA binding"/>
    <property type="evidence" value="ECO:0007669"/>
    <property type="project" value="UniProtKB-KW"/>
</dbReference>
<dbReference type="PROSITE" id="PS50137">
    <property type="entry name" value="DS_RBD"/>
    <property type="match status" value="1"/>
</dbReference>
<keyword evidence="5 15" id="KW-0963">Cytoplasm</keyword>
<dbReference type="FunFam" id="3.30.160.20:FF:000003">
    <property type="entry name" value="Ribonuclease 3"/>
    <property type="match status" value="1"/>
</dbReference>
<evidence type="ECO:0000256" key="14">
    <source>
        <dbReference type="ARBA" id="ARBA00022884"/>
    </source>
</evidence>
<dbReference type="SMART" id="SM00535">
    <property type="entry name" value="RIBOc"/>
    <property type="match status" value="1"/>
</dbReference>
<dbReference type="InterPro" id="IPR000999">
    <property type="entry name" value="RNase_III_dom"/>
</dbReference>
<keyword evidence="9 15" id="KW-0540">Nuclease</keyword>
<dbReference type="HAMAP" id="MF_00104">
    <property type="entry name" value="RNase_III"/>
    <property type="match status" value="1"/>
</dbReference>
<feature type="binding site" evidence="15">
    <location>
        <position position="127"/>
    </location>
    <ligand>
        <name>Mg(2+)</name>
        <dbReference type="ChEBI" id="CHEBI:18420"/>
    </ligand>
</feature>
<dbReference type="InterPro" id="IPR014720">
    <property type="entry name" value="dsRBD_dom"/>
</dbReference>
<dbReference type="PROSITE" id="PS00517">
    <property type="entry name" value="RNASE_3_1"/>
    <property type="match status" value="1"/>
</dbReference>
<comment type="function">
    <text evidence="15">Digests double-stranded RNA. Involved in the processing of primary rRNA transcript to yield the immediate precursors to the large and small rRNAs (23S and 16S). Processes some mRNAs, and tRNAs when they are encoded in the rRNA operon. Processes pre-crRNA and tracrRNA of type II CRISPR loci if present in the organism.</text>
</comment>
<dbReference type="NCBIfam" id="TIGR02191">
    <property type="entry name" value="RNaseIII"/>
    <property type="match status" value="1"/>
</dbReference>
<dbReference type="Gene3D" id="1.10.1520.10">
    <property type="entry name" value="Ribonuclease III domain"/>
    <property type="match status" value="1"/>
</dbReference>
<sequence>MILGSDDILEKLNTLQTKIKVNFRNPELLKQALTHRSFINEVREAKPHHNEKLEFLGDAVLELLVTQKLYDEYPERSEGELTSFRAATVKTESLAESAAEISLGEYIFMSRGEESTGGRRRPYILANTFEALIGAIYLDLGLSTANNFLEEFLFKKIPTIVEQRLDIDNKSRLQEISQDQLNITPVYEFVSAVGPDHNKTFTMAVYINGKKFGVGKGKSKQEAEQQAANDAVNNWESLIKDYQN</sequence>
<evidence type="ECO:0000313" key="18">
    <source>
        <dbReference type="EMBL" id="KXK07981.1"/>
    </source>
</evidence>
<organism evidence="18 19">
    <name type="scientific">candidate division WS6 bacterium OLB21</name>
    <dbReference type="NCBI Taxonomy" id="1617427"/>
    <lineage>
        <taxon>Bacteria</taxon>
        <taxon>Candidatus Dojkabacteria</taxon>
    </lineage>
</organism>
<evidence type="ECO:0000256" key="11">
    <source>
        <dbReference type="ARBA" id="ARBA00022759"/>
    </source>
</evidence>
<evidence type="ECO:0000256" key="10">
    <source>
        <dbReference type="ARBA" id="ARBA00022723"/>
    </source>
</evidence>
<dbReference type="CDD" id="cd00593">
    <property type="entry name" value="RIBOc"/>
    <property type="match status" value="1"/>
</dbReference>
<feature type="domain" description="RNase III" evidence="17">
    <location>
        <begin position="12"/>
        <end position="141"/>
    </location>
</feature>
<evidence type="ECO:0000256" key="13">
    <source>
        <dbReference type="ARBA" id="ARBA00022842"/>
    </source>
</evidence>
<dbReference type="GO" id="GO:0005737">
    <property type="term" value="C:cytoplasm"/>
    <property type="evidence" value="ECO:0007669"/>
    <property type="project" value="UniProtKB-SubCell"/>
</dbReference>
<evidence type="ECO:0000256" key="1">
    <source>
        <dbReference type="ARBA" id="ARBA00000109"/>
    </source>
</evidence>
<dbReference type="GO" id="GO:0046872">
    <property type="term" value="F:metal ion binding"/>
    <property type="evidence" value="ECO:0007669"/>
    <property type="project" value="UniProtKB-KW"/>
</dbReference>
<keyword evidence="7 15" id="KW-0507">mRNA processing</keyword>
<evidence type="ECO:0000256" key="7">
    <source>
        <dbReference type="ARBA" id="ARBA00022664"/>
    </source>
</evidence>
<dbReference type="InterPro" id="IPR011907">
    <property type="entry name" value="RNase_III"/>
</dbReference>
<feature type="binding site" evidence="15">
    <location>
        <position position="130"/>
    </location>
    <ligand>
        <name>Mg(2+)</name>
        <dbReference type="ChEBI" id="CHEBI:18420"/>
    </ligand>
</feature>
<dbReference type="SUPFAM" id="SSF54768">
    <property type="entry name" value="dsRNA-binding domain-like"/>
    <property type="match status" value="1"/>
</dbReference>
<dbReference type="InterPro" id="IPR036389">
    <property type="entry name" value="RNase_III_sf"/>
</dbReference>
<dbReference type="PANTHER" id="PTHR11207">
    <property type="entry name" value="RIBONUCLEASE III"/>
    <property type="match status" value="1"/>
</dbReference>
<feature type="binding site" evidence="15">
    <location>
        <position position="54"/>
    </location>
    <ligand>
        <name>Mg(2+)</name>
        <dbReference type="ChEBI" id="CHEBI:18420"/>
    </ligand>
</feature>
<evidence type="ECO:0000256" key="6">
    <source>
        <dbReference type="ARBA" id="ARBA00022552"/>
    </source>
</evidence>
<keyword evidence="8 15" id="KW-0819">tRNA processing</keyword>
<dbReference type="AlphaFoldDB" id="A0A136KEZ3"/>
<keyword evidence="11 15" id="KW-0255">Endonuclease</keyword>
<dbReference type="PATRIC" id="fig|1617427.3.peg.1087"/>
<evidence type="ECO:0000256" key="5">
    <source>
        <dbReference type="ARBA" id="ARBA00022490"/>
    </source>
</evidence>
<comment type="subunit">
    <text evidence="4 15">Homodimer.</text>
</comment>
<keyword evidence="6 15" id="KW-0698">rRNA processing</keyword>
<evidence type="ECO:0000256" key="15">
    <source>
        <dbReference type="HAMAP-Rule" id="MF_00104"/>
    </source>
</evidence>
<dbReference type="GO" id="GO:0042802">
    <property type="term" value="F:identical protein binding"/>
    <property type="evidence" value="ECO:0007669"/>
    <property type="project" value="UniProtKB-ARBA"/>
</dbReference>
<dbReference type="GO" id="GO:0010468">
    <property type="term" value="P:regulation of gene expression"/>
    <property type="evidence" value="ECO:0007669"/>
    <property type="project" value="TreeGrafter"/>
</dbReference>
<evidence type="ECO:0000256" key="12">
    <source>
        <dbReference type="ARBA" id="ARBA00022801"/>
    </source>
</evidence>
<dbReference type="PANTHER" id="PTHR11207:SF0">
    <property type="entry name" value="RIBONUCLEASE 3"/>
    <property type="match status" value="1"/>
</dbReference>
<dbReference type="Gene3D" id="3.30.160.20">
    <property type="match status" value="1"/>
</dbReference>
<name>A0A136KEZ3_9BACT</name>
<dbReference type="PROSITE" id="PS50142">
    <property type="entry name" value="RNASE_3_2"/>
    <property type="match status" value="1"/>
</dbReference>
<dbReference type="EC" id="3.1.26.3" evidence="15"/>
<evidence type="ECO:0000256" key="3">
    <source>
        <dbReference type="ARBA" id="ARBA00010183"/>
    </source>
</evidence>
<comment type="subcellular location">
    <subcellularLocation>
        <location evidence="2 15">Cytoplasm</location>
    </subcellularLocation>
</comment>
<evidence type="ECO:0000313" key="19">
    <source>
        <dbReference type="Proteomes" id="UP000070449"/>
    </source>
</evidence>
<comment type="catalytic activity">
    <reaction evidence="1 15">
        <text>Endonucleolytic cleavage to 5'-phosphomonoester.</text>
        <dbReference type="EC" id="3.1.26.3"/>
    </reaction>
</comment>
<comment type="cofactor">
    <cofactor evidence="15">
        <name>Mg(2+)</name>
        <dbReference type="ChEBI" id="CHEBI:18420"/>
    </cofactor>
</comment>
<protein>
    <recommendedName>
        <fullName evidence="15">Ribonuclease 3</fullName>
        <ecNumber evidence="15">3.1.26.3</ecNumber>
    </recommendedName>
    <alternativeName>
        <fullName evidence="15">Ribonuclease III</fullName>
        <shortName evidence="15">RNase III</shortName>
    </alternativeName>
</protein>
<gene>
    <name evidence="15 18" type="primary">rnc</name>
    <name evidence="18" type="ORF">UZ20_WS6002001035</name>
</gene>
<dbReference type="GO" id="GO:0004525">
    <property type="term" value="F:ribonuclease III activity"/>
    <property type="evidence" value="ECO:0007669"/>
    <property type="project" value="UniProtKB-UniRule"/>
</dbReference>
<dbReference type="GO" id="GO:0006397">
    <property type="term" value="P:mRNA processing"/>
    <property type="evidence" value="ECO:0007669"/>
    <property type="project" value="UniProtKB-UniRule"/>
</dbReference>
<dbReference type="GO" id="GO:0003725">
    <property type="term" value="F:double-stranded RNA binding"/>
    <property type="evidence" value="ECO:0007669"/>
    <property type="project" value="TreeGrafter"/>
</dbReference>
<keyword evidence="10 15" id="KW-0479">Metal-binding</keyword>
<keyword evidence="14 15" id="KW-0694">RNA-binding</keyword>